<protein>
    <recommendedName>
        <fullName evidence="2 6">Argininosuccinate lyase</fullName>
        <shortName evidence="6">ASAL</shortName>
        <ecNumber evidence="2 6">4.3.2.1</ecNumber>
    </recommendedName>
    <alternativeName>
        <fullName evidence="6">Arginosuccinase</fullName>
    </alternativeName>
</protein>
<dbReference type="Pfam" id="PF00206">
    <property type="entry name" value="Lyase_1"/>
    <property type="match status" value="1"/>
</dbReference>
<keyword evidence="10" id="KW-1185">Reference proteome</keyword>
<dbReference type="Gene3D" id="1.10.275.10">
    <property type="entry name" value="Fumarase/aspartase (N-terminal domain)"/>
    <property type="match status" value="1"/>
</dbReference>
<dbReference type="Gene3D" id="1.10.40.30">
    <property type="entry name" value="Fumarase/aspartase (C-terminal domain)"/>
    <property type="match status" value="1"/>
</dbReference>
<evidence type="ECO:0000259" key="8">
    <source>
        <dbReference type="Pfam" id="PF14698"/>
    </source>
</evidence>
<sequence>MANEPDDQAMRLWGGRFAGGPSEALARLSLSTHFDWRLARHDIEGSRAHARVLRSAGLLEQDELTRMLEGLDRLEADVASGAFTPVLADEDVHTALERGFIERVGPELGGRLRAGRSRNDQIATLVRMYLREEARAIAAQVLDLVTALADQAEANIGVAMPGRTHLQHAQPVLLAHHLMAHAWPLVRDVDRLRDWDRRADASAYGSGALAGSSLGLDPEAVAADLGFSRSVENSIDGTAARDVVAEFGFVTAMIGVDLSRFAEEIILWATKEFSFVTLDDAFSTGSSIMPQKKNPDIAELARGKAGRLIGDLAGLLATLKGLPLAYNRDLQEDKEPVFDAVDNLTVLLPAFTGMVATLVFNSGRMAELAPQGFSLATDIAEWLVRNRVPFREAHEIAGACVRVCEERGIDLPELTDEDFASISPQLTPRVREVLTVSGSLESRSAKGGTAPVRVAEQLAGLRAAVAAHRGFTD</sequence>
<comment type="catalytic activity">
    <reaction evidence="6">
        <text>2-(N(omega)-L-arginino)succinate = fumarate + L-arginine</text>
        <dbReference type="Rhea" id="RHEA:24020"/>
        <dbReference type="ChEBI" id="CHEBI:29806"/>
        <dbReference type="ChEBI" id="CHEBI:32682"/>
        <dbReference type="ChEBI" id="CHEBI:57472"/>
        <dbReference type="EC" id="4.3.2.1"/>
    </reaction>
</comment>
<keyword evidence="5 6" id="KW-0456">Lyase</keyword>
<keyword evidence="3 6" id="KW-0055">Arginine biosynthesis</keyword>
<organism evidence="9 10">
    <name type="scientific">Actinorugispora endophytica</name>
    <dbReference type="NCBI Taxonomy" id="1605990"/>
    <lineage>
        <taxon>Bacteria</taxon>
        <taxon>Bacillati</taxon>
        <taxon>Actinomycetota</taxon>
        <taxon>Actinomycetes</taxon>
        <taxon>Streptosporangiales</taxon>
        <taxon>Nocardiopsidaceae</taxon>
        <taxon>Actinorugispora</taxon>
    </lineage>
</organism>
<proteinExistence type="inferred from homology"/>
<dbReference type="CDD" id="cd01359">
    <property type="entry name" value="Argininosuccinate_lyase"/>
    <property type="match status" value="1"/>
</dbReference>
<dbReference type="FunFam" id="1.20.200.10:FF:000015">
    <property type="entry name" value="argininosuccinate lyase isoform X2"/>
    <property type="match status" value="1"/>
</dbReference>
<dbReference type="PANTHER" id="PTHR43814">
    <property type="entry name" value="ARGININOSUCCINATE LYASE"/>
    <property type="match status" value="1"/>
</dbReference>
<dbReference type="GO" id="GO:0005829">
    <property type="term" value="C:cytosol"/>
    <property type="evidence" value="ECO:0007669"/>
    <property type="project" value="TreeGrafter"/>
</dbReference>
<dbReference type="InterPro" id="IPR020557">
    <property type="entry name" value="Fumarate_lyase_CS"/>
</dbReference>
<dbReference type="HAMAP" id="MF_00006">
    <property type="entry name" value="Arg_succ_lyase"/>
    <property type="match status" value="1"/>
</dbReference>
<dbReference type="SUPFAM" id="SSF48557">
    <property type="entry name" value="L-aspartase-like"/>
    <property type="match status" value="1"/>
</dbReference>
<keyword evidence="6" id="KW-0963">Cytoplasm</keyword>
<dbReference type="RefSeq" id="WP_133743551.1">
    <property type="nucleotide sequence ID" value="NZ_SNYN01000032.1"/>
</dbReference>
<feature type="domain" description="Fumarate lyase N-terminal" evidence="7">
    <location>
        <begin position="18"/>
        <end position="310"/>
    </location>
</feature>
<dbReference type="EC" id="4.3.2.1" evidence="2 6"/>
<comment type="caution">
    <text evidence="9">The sequence shown here is derived from an EMBL/GenBank/DDBJ whole genome shotgun (WGS) entry which is preliminary data.</text>
</comment>
<comment type="similarity">
    <text evidence="6">Belongs to the lyase 1 family. Argininosuccinate lyase subfamily.</text>
</comment>
<dbReference type="AlphaFoldDB" id="A0A4R6UGI3"/>
<dbReference type="GO" id="GO:0004056">
    <property type="term" value="F:argininosuccinate lyase activity"/>
    <property type="evidence" value="ECO:0007669"/>
    <property type="project" value="UniProtKB-UniRule"/>
</dbReference>
<feature type="domain" description="Argininosuccinate lyase C-terminal" evidence="8">
    <location>
        <begin position="373"/>
        <end position="441"/>
    </location>
</feature>
<dbReference type="NCBIfam" id="TIGR00838">
    <property type="entry name" value="argH"/>
    <property type="match status" value="1"/>
</dbReference>
<dbReference type="PROSITE" id="PS00163">
    <property type="entry name" value="FUMARATE_LYASES"/>
    <property type="match status" value="1"/>
</dbReference>
<name>A0A4R6UGI3_9ACTN</name>
<evidence type="ECO:0000313" key="9">
    <source>
        <dbReference type="EMBL" id="TDQ45412.1"/>
    </source>
</evidence>
<accession>A0A4R6UGI3</accession>
<reference evidence="9 10" key="1">
    <citation type="submission" date="2019-03" db="EMBL/GenBank/DDBJ databases">
        <title>Genomic Encyclopedia of Type Strains, Phase IV (KMG-IV): sequencing the most valuable type-strain genomes for metagenomic binning, comparative biology and taxonomic classification.</title>
        <authorList>
            <person name="Goeker M."/>
        </authorList>
    </citation>
    <scope>NUCLEOTIDE SEQUENCE [LARGE SCALE GENOMIC DNA]</scope>
    <source>
        <strain evidence="9 10">DSM 46770</strain>
    </source>
</reference>
<dbReference type="PRINTS" id="PR00145">
    <property type="entry name" value="ARGSUCLYASE"/>
</dbReference>
<dbReference type="InterPro" id="IPR029419">
    <property type="entry name" value="Arg_succ_lyase_C"/>
</dbReference>
<evidence type="ECO:0000256" key="1">
    <source>
        <dbReference type="ARBA" id="ARBA00004941"/>
    </source>
</evidence>
<dbReference type="Pfam" id="PF14698">
    <property type="entry name" value="ASL_C2"/>
    <property type="match status" value="1"/>
</dbReference>
<dbReference type="InterPro" id="IPR022761">
    <property type="entry name" value="Fumarate_lyase_N"/>
</dbReference>
<dbReference type="InterPro" id="IPR024083">
    <property type="entry name" value="Fumarase/histidase_N"/>
</dbReference>
<evidence type="ECO:0000256" key="5">
    <source>
        <dbReference type="ARBA" id="ARBA00023239"/>
    </source>
</evidence>
<dbReference type="InterPro" id="IPR009049">
    <property type="entry name" value="Argininosuccinate_lyase"/>
</dbReference>
<dbReference type="InterPro" id="IPR000362">
    <property type="entry name" value="Fumarate_lyase_fam"/>
</dbReference>
<dbReference type="PRINTS" id="PR00149">
    <property type="entry name" value="FUMRATELYASE"/>
</dbReference>
<dbReference type="Gene3D" id="1.20.200.10">
    <property type="entry name" value="Fumarase/aspartase (Central domain)"/>
    <property type="match status" value="1"/>
</dbReference>
<dbReference type="GO" id="GO:0042450">
    <property type="term" value="P:L-arginine biosynthetic process via ornithine"/>
    <property type="evidence" value="ECO:0007669"/>
    <property type="project" value="UniProtKB-UniRule"/>
</dbReference>
<dbReference type="EMBL" id="SNYN01000032">
    <property type="protein sequence ID" value="TDQ45412.1"/>
    <property type="molecule type" value="Genomic_DNA"/>
</dbReference>
<evidence type="ECO:0000256" key="4">
    <source>
        <dbReference type="ARBA" id="ARBA00022605"/>
    </source>
</evidence>
<gene>
    <name evidence="6" type="primary">argH</name>
    <name evidence="9" type="ORF">EV190_13234</name>
</gene>
<evidence type="ECO:0000256" key="3">
    <source>
        <dbReference type="ARBA" id="ARBA00022571"/>
    </source>
</evidence>
<keyword evidence="4 6" id="KW-0028">Amino-acid biosynthesis</keyword>
<dbReference type="FunFam" id="1.10.40.30:FF:000001">
    <property type="entry name" value="Argininosuccinate lyase"/>
    <property type="match status" value="1"/>
</dbReference>
<dbReference type="Proteomes" id="UP000295281">
    <property type="component" value="Unassembled WGS sequence"/>
</dbReference>
<dbReference type="PANTHER" id="PTHR43814:SF1">
    <property type="entry name" value="ARGININOSUCCINATE LYASE"/>
    <property type="match status" value="1"/>
</dbReference>
<dbReference type="OrthoDB" id="9769623at2"/>
<evidence type="ECO:0000256" key="2">
    <source>
        <dbReference type="ARBA" id="ARBA00012338"/>
    </source>
</evidence>
<comment type="subcellular location">
    <subcellularLocation>
        <location evidence="6">Cytoplasm</location>
    </subcellularLocation>
</comment>
<evidence type="ECO:0000313" key="10">
    <source>
        <dbReference type="Proteomes" id="UP000295281"/>
    </source>
</evidence>
<evidence type="ECO:0000256" key="6">
    <source>
        <dbReference type="HAMAP-Rule" id="MF_00006"/>
    </source>
</evidence>
<dbReference type="UniPathway" id="UPA00068">
    <property type="reaction ID" value="UER00114"/>
</dbReference>
<comment type="pathway">
    <text evidence="1 6">Amino-acid biosynthesis; L-arginine biosynthesis; L-arginine from L-ornithine and carbamoyl phosphate: step 3/3.</text>
</comment>
<evidence type="ECO:0000259" key="7">
    <source>
        <dbReference type="Pfam" id="PF00206"/>
    </source>
</evidence>
<dbReference type="InterPro" id="IPR008948">
    <property type="entry name" value="L-Aspartase-like"/>
</dbReference>